<dbReference type="RefSeq" id="WP_309262544.1">
    <property type="nucleotide sequence ID" value="NZ_JARUHG010000003.1"/>
</dbReference>
<dbReference type="SUPFAM" id="SSF54909">
    <property type="entry name" value="Dimeric alpha+beta barrel"/>
    <property type="match status" value="1"/>
</dbReference>
<organism evidence="2 3">
    <name type="scientific">Lysobacter arvi</name>
    <dbReference type="NCBI Taxonomy" id="3038776"/>
    <lineage>
        <taxon>Bacteria</taxon>
        <taxon>Pseudomonadati</taxon>
        <taxon>Pseudomonadota</taxon>
        <taxon>Gammaproteobacteria</taxon>
        <taxon>Lysobacterales</taxon>
        <taxon>Lysobacteraceae</taxon>
        <taxon>Lysobacter</taxon>
    </lineage>
</organism>
<gene>
    <name evidence="2" type="ORF">P8609_10470</name>
</gene>
<proteinExistence type="predicted"/>
<evidence type="ECO:0000259" key="1">
    <source>
        <dbReference type="Pfam" id="PF03992"/>
    </source>
</evidence>
<name>A0ABU1CEQ8_9GAMM</name>
<reference evidence="2 3" key="1">
    <citation type="submission" date="2023-04" db="EMBL/GenBank/DDBJ databases">
        <title>Lysobacter sp. strain UC isolated from soil sample.</title>
        <authorList>
            <person name="Choksket S."/>
            <person name="Harshvardhan F."/>
            <person name="Rana R."/>
            <person name="Patil P.B."/>
            <person name="Korpole S."/>
        </authorList>
    </citation>
    <scope>NUCLEOTIDE SEQUENCE [LARGE SCALE GENOMIC DNA]</scope>
    <source>
        <strain evidence="2 3">UC</strain>
    </source>
</reference>
<dbReference type="InterPro" id="IPR007138">
    <property type="entry name" value="ABM_dom"/>
</dbReference>
<keyword evidence="2" id="KW-0503">Monooxygenase</keyword>
<dbReference type="GO" id="GO:0004497">
    <property type="term" value="F:monooxygenase activity"/>
    <property type="evidence" value="ECO:0007669"/>
    <property type="project" value="UniProtKB-KW"/>
</dbReference>
<sequence length="100" mass="10930">MSRCALLARLEAKPGKEEEVERFLRGALPLAEAEPGTRTWFALRFGPSSFGIYDTFDTEAGRQAHLDGPIAAALMERAGELLAAPPRIDRVDLLASKLPH</sequence>
<keyword evidence="3" id="KW-1185">Reference proteome</keyword>
<keyword evidence="2" id="KW-0560">Oxidoreductase</keyword>
<dbReference type="EMBL" id="JARUHG010000003">
    <property type="protein sequence ID" value="MDR0183384.1"/>
    <property type="molecule type" value="Genomic_DNA"/>
</dbReference>
<comment type="caution">
    <text evidence="2">The sequence shown here is derived from an EMBL/GenBank/DDBJ whole genome shotgun (WGS) entry which is preliminary data.</text>
</comment>
<evidence type="ECO:0000313" key="2">
    <source>
        <dbReference type="EMBL" id="MDR0183384.1"/>
    </source>
</evidence>
<evidence type="ECO:0000313" key="3">
    <source>
        <dbReference type="Proteomes" id="UP001233535"/>
    </source>
</evidence>
<dbReference type="Gene3D" id="3.30.70.100">
    <property type="match status" value="1"/>
</dbReference>
<dbReference type="InterPro" id="IPR011008">
    <property type="entry name" value="Dimeric_a/b-barrel"/>
</dbReference>
<protein>
    <submittedName>
        <fullName evidence="2">Antibiotic biosynthesis monooxygenase</fullName>
    </submittedName>
</protein>
<accession>A0ABU1CEQ8</accession>
<dbReference type="Pfam" id="PF03992">
    <property type="entry name" value="ABM"/>
    <property type="match status" value="1"/>
</dbReference>
<dbReference type="Proteomes" id="UP001233535">
    <property type="component" value="Unassembled WGS sequence"/>
</dbReference>
<feature type="domain" description="ABM" evidence="1">
    <location>
        <begin position="6"/>
        <end position="76"/>
    </location>
</feature>